<evidence type="ECO:0000313" key="6">
    <source>
        <dbReference type="EMBL" id="MBC8568553.1"/>
    </source>
</evidence>
<dbReference type="PROSITE" id="PS50893">
    <property type="entry name" value="ABC_TRANSPORTER_2"/>
    <property type="match status" value="1"/>
</dbReference>
<dbReference type="PROSITE" id="PS00211">
    <property type="entry name" value="ABC_TRANSPORTER_1"/>
    <property type="match status" value="1"/>
</dbReference>
<proteinExistence type="predicted"/>
<dbReference type="Proteomes" id="UP000610862">
    <property type="component" value="Unassembled WGS sequence"/>
</dbReference>
<comment type="caution">
    <text evidence="6">The sequence shown here is derived from an EMBL/GenBank/DDBJ whole genome shotgun (WGS) entry which is preliminary data.</text>
</comment>
<dbReference type="SUPFAM" id="SSF52540">
    <property type="entry name" value="P-loop containing nucleoside triphosphate hydrolases"/>
    <property type="match status" value="1"/>
</dbReference>
<sequence length="246" mass="27551">MTDSKIIRYENISMVYSDSQVISDINFEVKKGEFVTVIGSSGCGKTTLLKMANGLIIPTSGNVIVNGKNTRQTDLTSLRRSIGYCVQGSVLFPHMTVAKNIAYVPNLLNKRDRKKIDAAVDKWMNIVGLEFSMKERYPYQLSGGQQQRVGIARSLAVSPEILLMDEPFGSVDEITRGMLQDEIIRIHEQTGITILFVTHDINEAMRLGTKVLVMDRGCVKQYDSPDAVRKNPADEFVEKLLFRSVK</sequence>
<dbReference type="InterPro" id="IPR003593">
    <property type="entry name" value="AAA+_ATPase"/>
</dbReference>
<dbReference type="FunFam" id="3.40.50.300:FF:000425">
    <property type="entry name" value="Probable ABC transporter, ATP-binding subunit"/>
    <property type="match status" value="1"/>
</dbReference>
<dbReference type="GO" id="GO:0015418">
    <property type="term" value="F:ABC-type quaternary ammonium compound transporting activity"/>
    <property type="evidence" value="ECO:0007669"/>
    <property type="project" value="UniProtKB-EC"/>
</dbReference>
<dbReference type="GO" id="GO:0005524">
    <property type="term" value="F:ATP binding"/>
    <property type="evidence" value="ECO:0007669"/>
    <property type="project" value="UniProtKB-KW"/>
</dbReference>
<dbReference type="PANTHER" id="PTHR42781">
    <property type="entry name" value="SPERMIDINE/PUTRESCINE IMPORT ATP-BINDING PROTEIN POTA"/>
    <property type="match status" value="1"/>
</dbReference>
<dbReference type="Gene3D" id="3.40.50.300">
    <property type="entry name" value="P-loop containing nucleotide triphosphate hydrolases"/>
    <property type="match status" value="1"/>
</dbReference>
<dbReference type="Pfam" id="PF00005">
    <property type="entry name" value="ABC_tran"/>
    <property type="match status" value="1"/>
</dbReference>
<dbReference type="RefSeq" id="WP_187525351.1">
    <property type="nucleotide sequence ID" value="NZ_JACRTA010000002.1"/>
</dbReference>
<organism evidence="6 7">
    <name type="scientific">Lentihominibacter hominis</name>
    <dbReference type="NCBI Taxonomy" id="2763645"/>
    <lineage>
        <taxon>Bacteria</taxon>
        <taxon>Bacillati</taxon>
        <taxon>Bacillota</taxon>
        <taxon>Clostridia</taxon>
        <taxon>Peptostreptococcales</taxon>
        <taxon>Anaerovoracaceae</taxon>
        <taxon>Lentihominibacter</taxon>
    </lineage>
</organism>
<evidence type="ECO:0000256" key="1">
    <source>
        <dbReference type="ARBA" id="ARBA00022448"/>
    </source>
</evidence>
<feature type="domain" description="ABC transporter" evidence="5">
    <location>
        <begin position="7"/>
        <end position="241"/>
    </location>
</feature>
<gene>
    <name evidence="6" type="ORF">H8692_07275</name>
</gene>
<reference evidence="6" key="1">
    <citation type="submission" date="2020-08" db="EMBL/GenBank/DDBJ databases">
        <title>Genome public.</title>
        <authorList>
            <person name="Liu C."/>
            <person name="Sun Q."/>
        </authorList>
    </citation>
    <scope>NUCLEOTIDE SEQUENCE</scope>
    <source>
        <strain evidence="6">NSJ-24</strain>
    </source>
</reference>
<dbReference type="AlphaFoldDB" id="A0A926E8U2"/>
<keyword evidence="3 6" id="KW-0067">ATP-binding</keyword>
<dbReference type="SMART" id="SM00382">
    <property type="entry name" value="AAA"/>
    <property type="match status" value="1"/>
</dbReference>
<dbReference type="EMBL" id="JACRTA010000002">
    <property type="protein sequence ID" value="MBC8568553.1"/>
    <property type="molecule type" value="Genomic_DNA"/>
</dbReference>
<evidence type="ECO:0000256" key="3">
    <source>
        <dbReference type="ARBA" id="ARBA00022840"/>
    </source>
</evidence>
<dbReference type="GO" id="GO:0016887">
    <property type="term" value="F:ATP hydrolysis activity"/>
    <property type="evidence" value="ECO:0007669"/>
    <property type="project" value="InterPro"/>
</dbReference>
<dbReference type="InterPro" id="IPR027417">
    <property type="entry name" value="P-loop_NTPase"/>
</dbReference>
<keyword evidence="2" id="KW-0547">Nucleotide-binding</keyword>
<dbReference type="PANTHER" id="PTHR42781:SF4">
    <property type="entry name" value="SPERMIDINE_PUTRESCINE IMPORT ATP-BINDING PROTEIN POTA"/>
    <property type="match status" value="1"/>
</dbReference>
<evidence type="ECO:0000313" key="7">
    <source>
        <dbReference type="Proteomes" id="UP000610862"/>
    </source>
</evidence>
<evidence type="ECO:0000256" key="4">
    <source>
        <dbReference type="ARBA" id="ARBA00066388"/>
    </source>
</evidence>
<evidence type="ECO:0000259" key="5">
    <source>
        <dbReference type="PROSITE" id="PS50893"/>
    </source>
</evidence>
<dbReference type="InterPro" id="IPR003439">
    <property type="entry name" value="ABC_transporter-like_ATP-bd"/>
</dbReference>
<keyword evidence="1" id="KW-0813">Transport</keyword>
<dbReference type="InterPro" id="IPR017871">
    <property type="entry name" value="ABC_transporter-like_CS"/>
</dbReference>
<keyword evidence="7" id="KW-1185">Reference proteome</keyword>
<dbReference type="EC" id="7.6.2.9" evidence="4"/>
<accession>A0A926E8U2</accession>
<dbReference type="InterPro" id="IPR050093">
    <property type="entry name" value="ABC_SmlMolc_Importer"/>
</dbReference>
<evidence type="ECO:0000256" key="2">
    <source>
        <dbReference type="ARBA" id="ARBA00022741"/>
    </source>
</evidence>
<protein>
    <recommendedName>
        <fullName evidence="4">ABC-type quaternary amine transporter</fullName>
        <ecNumber evidence="4">7.6.2.9</ecNumber>
    </recommendedName>
</protein>
<name>A0A926E8U2_9FIRM</name>